<dbReference type="Proteomes" id="UP000018458">
    <property type="component" value="Unassembled WGS sequence"/>
</dbReference>
<comment type="caution">
    <text evidence="1">The sequence shown here is derived from an EMBL/GenBank/DDBJ whole genome shotgun (WGS) entry which is preliminary data.</text>
</comment>
<protein>
    <submittedName>
        <fullName evidence="1">Uncharacterized protein</fullName>
    </submittedName>
</protein>
<proteinExistence type="predicted"/>
<accession>E8LMJ2</accession>
<reference evidence="1 2" key="1">
    <citation type="submission" date="2011-01" db="EMBL/GenBank/DDBJ databases">
        <authorList>
            <person name="Weinstock G."/>
            <person name="Sodergren E."/>
            <person name="Clifton S."/>
            <person name="Fulton L."/>
            <person name="Fulton B."/>
            <person name="Courtney L."/>
            <person name="Fronick C."/>
            <person name="Harrison M."/>
            <person name="Strong C."/>
            <person name="Farmer C."/>
            <person name="Delahaunty K."/>
            <person name="Markovic C."/>
            <person name="Hall O."/>
            <person name="Minx P."/>
            <person name="Tomlinson C."/>
            <person name="Mitreva M."/>
            <person name="Hou S."/>
            <person name="Chen J."/>
            <person name="Wollam A."/>
            <person name="Pepin K.H."/>
            <person name="Johnson M."/>
            <person name="Bhonagiri V."/>
            <person name="Zhang X."/>
            <person name="Suruliraj S."/>
            <person name="Warren W."/>
            <person name="Chinwalla A."/>
            <person name="Mardis E.R."/>
            <person name="Wilson R.K."/>
        </authorList>
    </citation>
    <scope>NUCLEOTIDE SEQUENCE [LARGE SCALE GENOMIC DNA]</scope>
    <source>
        <strain evidence="2">DSM 22608 / JCM 16073 / KCTC 15190 / YIT 12066</strain>
    </source>
</reference>
<gene>
    <name evidence="1" type="ORF">HMPREF9444_01982</name>
</gene>
<evidence type="ECO:0000313" key="2">
    <source>
        <dbReference type="Proteomes" id="UP000018458"/>
    </source>
</evidence>
<keyword evidence="2" id="KW-1185">Reference proteome</keyword>
<dbReference type="EMBL" id="AEVO01000137">
    <property type="protein sequence ID" value="EFY06284.1"/>
    <property type="molecule type" value="Genomic_DNA"/>
</dbReference>
<organism evidence="1 2">
    <name type="scientific">Succinatimonas hippei (strain DSM 22608 / JCM 16073 / KCTC 15190 / YIT 12066)</name>
    <dbReference type="NCBI Taxonomy" id="762983"/>
    <lineage>
        <taxon>Bacteria</taxon>
        <taxon>Pseudomonadati</taxon>
        <taxon>Pseudomonadota</taxon>
        <taxon>Gammaproteobacteria</taxon>
        <taxon>Aeromonadales</taxon>
        <taxon>Succinivibrionaceae</taxon>
        <taxon>Succinatimonas</taxon>
    </lineage>
</organism>
<dbReference type="AlphaFoldDB" id="E8LMJ2"/>
<evidence type="ECO:0000313" key="1">
    <source>
        <dbReference type="EMBL" id="EFY06284.1"/>
    </source>
</evidence>
<name>E8LMJ2_SUCHY</name>
<sequence>MWLSFIKKDQRLKSRPSGHKYSREEKLFFNPAFSAGQCIAAG</sequence>
<dbReference type="HOGENOM" id="CLU_3258809_0_0_6"/>